<proteinExistence type="predicted"/>
<accession>A0ACC3SA85</accession>
<organism evidence="1 2">
    <name type="scientific">Zalaria obscura</name>
    <dbReference type="NCBI Taxonomy" id="2024903"/>
    <lineage>
        <taxon>Eukaryota</taxon>
        <taxon>Fungi</taxon>
        <taxon>Dikarya</taxon>
        <taxon>Ascomycota</taxon>
        <taxon>Pezizomycotina</taxon>
        <taxon>Dothideomycetes</taxon>
        <taxon>Dothideomycetidae</taxon>
        <taxon>Dothideales</taxon>
        <taxon>Zalariaceae</taxon>
        <taxon>Zalaria</taxon>
    </lineage>
</organism>
<name>A0ACC3SA85_9PEZI</name>
<dbReference type="Proteomes" id="UP001320706">
    <property type="component" value="Unassembled WGS sequence"/>
</dbReference>
<protein>
    <submittedName>
        <fullName evidence="1">Uncharacterized protein</fullName>
    </submittedName>
</protein>
<evidence type="ECO:0000313" key="2">
    <source>
        <dbReference type="Proteomes" id="UP001320706"/>
    </source>
</evidence>
<sequence length="1129" mass="124737">MTKGVRLNDAGIPHYMGLTGKPLSIAVSIVATTGFLLFGYDQGVMSGIISAAPFNAAFPQTLNNTTWQGFVTAIYEVGCLIGAIFVLVFGDAMGRRRSIISGAIIMIIGVIIQVASIPGAGATAQFIVGRVVTGVGNGMNTSSIPTYQAECSKSHNRGLLICIEGGTIAIGTLIAYWIDFGCSYGPDDLTWRFPIAFQIVFGLVVCIFMAWLPESPRWLLSKDRHDEATTVISGLRGLHKEDPEVLLQVNIIMDSLRASGHIGGNTPYSALLTGGKTQHLRRMLLGASSQMFQQLSGCNAVIYYFPILFETSIGQSHQMSLLLGGINMIVYAIFATTSWFIIERVGRRKLFLWGTVGQCLSMVLVFGALIPNTTSAAKGAAVGLFTYIAFFGATWLPLPWLYPAEINPIKTRAKANAVSTCSNWLWNFFIVMITPVMLSGIGWATYLVFAVLNACFFPIIYFFYPETAGRSLEEIDLIFAKGNLEKMSYVRAAQELPQLNDEEIDAKAREYGFTSDDDEAGQIKEARFGEKEDELVHNANAQMARFPSGGLSLASIDETVDRLGALRLNCRRALISFFDRQSQFVLAEATPSLSLYDDKPGQPDDELWLGAQIVERRGTVCEYTIVENSKYQPGADEGEEIGEWNVSLSVIPDLTKHEIFKDQSHVKGAPYHRFYAGIPIQSPGGYPIGAFTVYDDKPRDGLSEQEEQFMRHMAAVIMEHMDGVRAKEEHRRAEQMVRGLGAYVEGKSSIMDWWMTPYEHRTGMEPKTQNKTLEERHPQSIERQSFTPMPDEAEQQNRPELLEQPGKNQSDERQQQKETIQAFENNAHKENEDLASHALSANVKTTFSRAAEVIRQAIEVHGVVCYDAAVGSFGGLVDVDQTYRDEASVTEGSATEISSPEHSPDRRGNEQSENSGGPADKHCGVLGWAMEDQNSLKGGRVPAPYDTMSERFLHSLLQRHARGKIFNFDPGEPRLESSHPRANEDLPEDFSQQVHPPEPPEKDPRKRRAKRAERRNDLRRLQALFPKAKSLAFIPIMGGKIFVDSAPGRGTEIRVQLPMDHAAPPERPQTPSLLALTAQHCATMKRESVEGGVSTAVHRDLSEAIPRLSVRFLYHEGGDATAIPENLGA</sequence>
<dbReference type="EMBL" id="JAMKPW020000025">
    <property type="protein sequence ID" value="KAK8205312.1"/>
    <property type="molecule type" value="Genomic_DNA"/>
</dbReference>
<keyword evidence="2" id="KW-1185">Reference proteome</keyword>
<reference evidence="1" key="1">
    <citation type="submission" date="2024-02" db="EMBL/GenBank/DDBJ databases">
        <title>Metagenome Assembled Genome of Zalaria obscura JY119.</title>
        <authorList>
            <person name="Vighnesh L."/>
            <person name="Jagadeeshwari U."/>
            <person name="Venkata Ramana C."/>
            <person name="Sasikala C."/>
        </authorList>
    </citation>
    <scope>NUCLEOTIDE SEQUENCE</scope>
    <source>
        <strain evidence="1">JY119</strain>
    </source>
</reference>
<comment type="caution">
    <text evidence="1">The sequence shown here is derived from an EMBL/GenBank/DDBJ whole genome shotgun (WGS) entry which is preliminary data.</text>
</comment>
<gene>
    <name evidence="1" type="ORF">M8818_005025</name>
</gene>
<evidence type="ECO:0000313" key="1">
    <source>
        <dbReference type="EMBL" id="KAK8205312.1"/>
    </source>
</evidence>